<dbReference type="Pfam" id="PF04428">
    <property type="entry name" value="Choline_kin_N"/>
    <property type="match status" value="1"/>
</dbReference>
<dbReference type="GO" id="GO:0006646">
    <property type="term" value="P:phosphatidylethanolamine biosynthetic process"/>
    <property type="evidence" value="ECO:0007669"/>
    <property type="project" value="TreeGrafter"/>
</dbReference>
<gene>
    <name evidence="4" type="ORF">HG535_0G03800</name>
</gene>
<dbReference type="KEGG" id="zmk:HG535_0G03800"/>
<feature type="region of interest" description="Disordered" evidence="2">
    <location>
        <begin position="68"/>
        <end position="93"/>
    </location>
</feature>
<dbReference type="OrthoDB" id="10267235at2759"/>
<dbReference type="GeneID" id="59238280"/>
<dbReference type="Gene3D" id="3.30.200.20">
    <property type="entry name" value="Phosphorylase Kinase, domain 1"/>
    <property type="match status" value="1"/>
</dbReference>
<keyword evidence="5" id="KW-1185">Reference proteome</keyword>
<dbReference type="EMBL" id="CP058610">
    <property type="protein sequence ID" value="QLG74497.1"/>
    <property type="molecule type" value="Genomic_DNA"/>
</dbReference>
<dbReference type="Pfam" id="PF01633">
    <property type="entry name" value="Choline_kinase"/>
    <property type="match status" value="1"/>
</dbReference>
<dbReference type="InterPro" id="IPR007521">
    <property type="entry name" value="Choline_kin_N"/>
</dbReference>
<evidence type="ECO:0000259" key="3">
    <source>
        <dbReference type="Pfam" id="PF04428"/>
    </source>
</evidence>
<dbReference type="CDD" id="cd05157">
    <property type="entry name" value="ETNK_euk"/>
    <property type="match status" value="1"/>
</dbReference>
<dbReference type="PANTHER" id="PTHR22603:SF93">
    <property type="entry name" value="RE24176P"/>
    <property type="match status" value="1"/>
</dbReference>
<proteinExistence type="inferred from homology"/>
<dbReference type="GO" id="GO:0005737">
    <property type="term" value="C:cytoplasm"/>
    <property type="evidence" value="ECO:0007669"/>
    <property type="project" value="TreeGrafter"/>
</dbReference>
<accession>A0A7H9B7C4</accession>
<feature type="compositionally biased region" description="Basic residues" evidence="2">
    <location>
        <begin position="30"/>
        <end position="46"/>
    </location>
</feature>
<evidence type="ECO:0000313" key="4">
    <source>
        <dbReference type="EMBL" id="QLG74497.1"/>
    </source>
</evidence>
<dbReference type="RefSeq" id="XP_037146222.1">
    <property type="nucleotide sequence ID" value="XM_037290327.1"/>
</dbReference>
<dbReference type="GO" id="GO:0004103">
    <property type="term" value="F:choline kinase activity"/>
    <property type="evidence" value="ECO:0007669"/>
    <property type="project" value="TreeGrafter"/>
</dbReference>
<evidence type="ECO:0000256" key="1">
    <source>
        <dbReference type="ARBA" id="ARBA00038211"/>
    </source>
</evidence>
<feature type="region of interest" description="Disordered" evidence="2">
    <location>
        <begin position="1"/>
        <end position="46"/>
    </location>
</feature>
<dbReference type="InterPro" id="IPR011009">
    <property type="entry name" value="Kinase-like_dom_sf"/>
</dbReference>
<dbReference type="AlphaFoldDB" id="A0A7H9B7C4"/>
<name>A0A7H9B7C4_ZYGMR</name>
<dbReference type="Gene3D" id="3.90.1200.10">
    <property type="match status" value="1"/>
</dbReference>
<comment type="similarity">
    <text evidence="1">Belongs to the choline/ethanolamine kinase family.</text>
</comment>
<protein>
    <recommendedName>
        <fullName evidence="3">Choline kinase N-terminal domain-containing protein</fullName>
    </recommendedName>
</protein>
<dbReference type="SUPFAM" id="SSF56112">
    <property type="entry name" value="Protein kinase-like (PK-like)"/>
    <property type="match status" value="1"/>
</dbReference>
<dbReference type="GO" id="GO:0004305">
    <property type="term" value="F:ethanolamine kinase activity"/>
    <property type="evidence" value="ECO:0007669"/>
    <property type="project" value="TreeGrafter"/>
</dbReference>
<reference evidence="4 5" key="1">
    <citation type="submission" date="2020-07" db="EMBL/GenBank/DDBJ databases">
        <title>The yeast mating-type switching endonuclease HO is a domesticated member of an unorthodox homing genetic element family.</title>
        <authorList>
            <person name="Coughlan A.Y."/>
            <person name="Lombardi L."/>
            <person name="Braun-Galleani S."/>
            <person name="Martos A.R."/>
            <person name="Galeote V."/>
            <person name="Bigey F."/>
            <person name="Dequin S."/>
            <person name="Byrne K.P."/>
            <person name="Wolfe K.H."/>
        </authorList>
    </citation>
    <scope>NUCLEOTIDE SEQUENCE [LARGE SCALE GENOMIC DNA]</scope>
    <source>
        <strain evidence="4 5">NRRL Y-6702</strain>
    </source>
</reference>
<dbReference type="PANTHER" id="PTHR22603">
    <property type="entry name" value="CHOLINE/ETHANOALAMINE KINASE"/>
    <property type="match status" value="1"/>
</dbReference>
<dbReference type="Proteomes" id="UP000509704">
    <property type="component" value="Chromosome 7"/>
</dbReference>
<evidence type="ECO:0000313" key="5">
    <source>
        <dbReference type="Proteomes" id="UP000509704"/>
    </source>
</evidence>
<sequence length="595" mass="67681">MPESRSRSTTRKSSHSSGRPKTPSESHSRSSSKSRRPFSLTRRRSSQRLVRTISVYSDASTGEDTVVVDSPWDSLRPGSAAEDESILSSADGHRSDAGENLGIHAASQGLNEPNEVIEVPFVKTFLDSSLPQDYFKTDVLNTIQSLKIHKWHVKGHKDVSPLNKDILKLTKITGAMTNVIYKVEYKRLPSLLLRVFGKNNGEIIDRDYELEVLARLSVRNIGPSLYGCFQNGRFEQFLENAQTLGKDDIRDWKTSQRIARRMKELHTGVPLLAFERKNGPVSWAKIAKWIETLELNHPEWVDNNDNIKRVLLCHDWKSFKQLILRYRDFLSKEGEEDINQSMVFCHNDAQYGNLLFTSPVIKADKPIPLAHKSSSSTSLFPSESKVSLDQIIHPTIQDQSQDKKLVVIDFEYAGANPAAYDLANHLSEWMHDYNNAEPYKCNKEAFPNKEHMLNFIYSYVSHLKGNSTDSIDAEVRKYYNEILKWRPTVQLFWSVWAILQSGQLQTECLENQETEGTGGGKYLIKSETDPTENCDSVNIESIIQGIEGVDVDSFEYLLYCRDKMSLFWGDLIKQGIVNEDECIASEVEFIANQGL</sequence>
<organism evidence="4 5">
    <name type="scientific">Zygotorulaspora mrakii</name>
    <name type="common">Zygosaccharomyces mrakii</name>
    <dbReference type="NCBI Taxonomy" id="42260"/>
    <lineage>
        <taxon>Eukaryota</taxon>
        <taxon>Fungi</taxon>
        <taxon>Dikarya</taxon>
        <taxon>Ascomycota</taxon>
        <taxon>Saccharomycotina</taxon>
        <taxon>Saccharomycetes</taxon>
        <taxon>Saccharomycetales</taxon>
        <taxon>Saccharomycetaceae</taxon>
        <taxon>Zygotorulaspora</taxon>
    </lineage>
</organism>
<evidence type="ECO:0000256" key="2">
    <source>
        <dbReference type="SAM" id="MobiDB-lite"/>
    </source>
</evidence>
<feature type="domain" description="Choline kinase N-terminal" evidence="3">
    <location>
        <begin position="114"/>
        <end position="155"/>
    </location>
</feature>